<feature type="compositionally biased region" description="Low complexity" evidence="1">
    <location>
        <begin position="169"/>
        <end position="190"/>
    </location>
</feature>
<proteinExistence type="predicted"/>
<reference evidence="2 3" key="1">
    <citation type="submission" date="2018-02" db="EMBL/GenBank/DDBJ databases">
        <title>The genomes of Aspergillus section Nigri reveals drivers in fungal speciation.</title>
        <authorList>
            <consortium name="DOE Joint Genome Institute"/>
            <person name="Vesth T.C."/>
            <person name="Nybo J."/>
            <person name="Theobald S."/>
            <person name="Brandl J."/>
            <person name="Frisvad J.C."/>
            <person name="Nielsen K.F."/>
            <person name="Lyhne E.K."/>
            <person name="Kogle M.E."/>
            <person name="Kuo A."/>
            <person name="Riley R."/>
            <person name="Clum A."/>
            <person name="Nolan M."/>
            <person name="Lipzen A."/>
            <person name="Salamov A."/>
            <person name="Henrissat B."/>
            <person name="Wiebenga A."/>
            <person name="De vries R.P."/>
            <person name="Grigoriev I.V."/>
            <person name="Mortensen U.H."/>
            <person name="Andersen M.R."/>
            <person name="Baker S.E."/>
        </authorList>
    </citation>
    <scope>NUCLEOTIDE SEQUENCE [LARGE SCALE GENOMIC DNA]</scope>
    <source>
        <strain evidence="2 3">CBS 313.89</strain>
    </source>
</reference>
<feature type="compositionally biased region" description="Acidic residues" evidence="1">
    <location>
        <begin position="399"/>
        <end position="410"/>
    </location>
</feature>
<evidence type="ECO:0000256" key="1">
    <source>
        <dbReference type="SAM" id="MobiDB-lite"/>
    </source>
</evidence>
<dbReference type="EMBL" id="KZ824645">
    <property type="protein sequence ID" value="RAK76991.1"/>
    <property type="molecule type" value="Genomic_DNA"/>
</dbReference>
<dbReference type="VEuPathDB" id="FungiDB:BO72DRAFT_117605"/>
<name>A0A8G1RT15_9EURO</name>
<feature type="compositionally biased region" description="Low complexity" evidence="1">
    <location>
        <begin position="92"/>
        <end position="110"/>
    </location>
</feature>
<dbReference type="AlphaFoldDB" id="A0A8G1RT15"/>
<evidence type="ECO:0000313" key="3">
    <source>
        <dbReference type="Proteomes" id="UP000249789"/>
    </source>
</evidence>
<dbReference type="GeneID" id="63856319"/>
<feature type="compositionally biased region" description="Low complexity" evidence="1">
    <location>
        <begin position="118"/>
        <end position="128"/>
    </location>
</feature>
<protein>
    <submittedName>
        <fullName evidence="2">Uncharacterized protein</fullName>
    </submittedName>
</protein>
<dbReference type="Proteomes" id="UP000249789">
    <property type="component" value="Unassembled WGS sequence"/>
</dbReference>
<keyword evidence="3" id="KW-1185">Reference proteome</keyword>
<feature type="region of interest" description="Disordered" evidence="1">
    <location>
        <begin position="392"/>
        <end position="428"/>
    </location>
</feature>
<feature type="compositionally biased region" description="Basic residues" evidence="1">
    <location>
        <begin position="191"/>
        <end position="204"/>
    </location>
</feature>
<sequence>MAHLSLLNTTWTLHRLSPLHHGKEFPSLLDNHHALKTYAARLRDHLTGTSSVSGATFQTVGASDEADPRSKTGALLSCTWEPIPTLSLSGHTTTTTTRAITTRATNTTNPSPSPSPSPSTNNNTNDPTPSRPRGRPRRPATTPGTPGAGILITLTYETQTYRAALLTPSAVSSTSTTSTTTSAPSPSSSHARSHASHRTLRSHAHTQTTHLPLLLTKLPAPLRHTFLAFLSATFDAYAAGLTLPSGFLGGSLEGYLSCVREEARKVEGGTAVEGGGEEVVGAVVRDVHIVLGFQGPVAPGLRGLDVCLPRGVVGGLVGGVSEDDHSGGGDVLGKIAGYLDAHLAMRVDLKEGKGLGGGDVVRVTRVSCGGFMLGADGKMKLVGVAGAGAGAGAGQVGAEDGEEEDDEEHDDGGLPSPPPPPPPAAGATVLSLKDRVALRAAEMLLLDVVRRAAGVEGESHGSLEG</sequence>
<gene>
    <name evidence="2" type="ORF">BO72DRAFT_117605</name>
</gene>
<organism evidence="2 3">
    <name type="scientific">Aspergillus fijiensis CBS 313.89</name>
    <dbReference type="NCBI Taxonomy" id="1448319"/>
    <lineage>
        <taxon>Eukaryota</taxon>
        <taxon>Fungi</taxon>
        <taxon>Dikarya</taxon>
        <taxon>Ascomycota</taxon>
        <taxon>Pezizomycotina</taxon>
        <taxon>Eurotiomycetes</taxon>
        <taxon>Eurotiomycetidae</taxon>
        <taxon>Eurotiales</taxon>
        <taxon>Aspergillaceae</taxon>
        <taxon>Aspergillus</taxon>
    </lineage>
</organism>
<evidence type="ECO:0000313" key="2">
    <source>
        <dbReference type="EMBL" id="RAK76991.1"/>
    </source>
</evidence>
<dbReference type="RefSeq" id="XP_040801001.1">
    <property type="nucleotide sequence ID" value="XM_040938986.1"/>
</dbReference>
<feature type="region of interest" description="Disordered" evidence="1">
    <location>
        <begin position="86"/>
        <end position="149"/>
    </location>
</feature>
<feature type="compositionally biased region" description="Pro residues" evidence="1">
    <location>
        <begin position="415"/>
        <end position="424"/>
    </location>
</feature>
<dbReference type="InterPro" id="IPR025204">
    <property type="entry name" value="CENP-L"/>
</dbReference>
<dbReference type="OrthoDB" id="8864979at2759"/>
<dbReference type="Pfam" id="PF13092">
    <property type="entry name" value="CENP-L"/>
    <property type="match status" value="1"/>
</dbReference>
<feature type="region of interest" description="Disordered" evidence="1">
    <location>
        <begin position="169"/>
        <end position="207"/>
    </location>
</feature>
<accession>A0A8G1RT15</accession>
<feature type="compositionally biased region" description="Low complexity" evidence="1">
    <location>
        <begin position="139"/>
        <end position="149"/>
    </location>
</feature>